<accession>A0A8T2PXG6</accession>
<protein>
    <submittedName>
        <fullName evidence="1">Uncharacterized protein</fullName>
    </submittedName>
</protein>
<proteinExistence type="predicted"/>
<name>A0A8T2PXG6_9TELE</name>
<organism evidence="1 2">
    <name type="scientific">Albula glossodonta</name>
    <name type="common">roundjaw bonefish</name>
    <dbReference type="NCBI Taxonomy" id="121402"/>
    <lineage>
        <taxon>Eukaryota</taxon>
        <taxon>Metazoa</taxon>
        <taxon>Chordata</taxon>
        <taxon>Craniata</taxon>
        <taxon>Vertebrata</taxon>
        <taxon>Euteleostomi</taxon>
        <taxon>Actinopterygii</taxon>
        <taxon>Neopterygii</taxon>
        <taxon>Teleostei</taxon>
        <taxon>Albuliformes</taxon>
        <taxon>Albulidae</taxon>
        <taxon>Albula</taxon>
    </lineage>
</organism>
<dbReference type="EMBL" id="JAFBMS010000001">
    <property type="protein sequence ID" value="KAG9355981.1"/>
    <property type="molecule type" value="Genomic_DNA"/>
</dbReference>
<gene>
    <name evidence="1" type="ORF">JZ751_000825</name>
</gene>
<comment type="caution">
    <text evidence="1">The sequence shown here is derived from an EMBL/GenBank/DDBJ whole genome shotgun (WGS) entry which is preliminary data.</text>
</comment>
<dbReference type="Proteomes" id="UP000824540">
    <property type="component" value="Unassembled WGS sequence"/>
</dbReference>
<evidence type="ECO:0000313" key="2">
    <source>
        <dbReference type="Proteomes" id="UP000824540"/>
    </source>
</evidence>
<keyword evidence="2" id="KW-1185">Reference proteome</keyword>
<reference evidence="1" key="1">
    <citation type="thesis" date="2021" institute="BYU ScholarsArchive" country="Provo, UT, USA">
        <title>Applications of and Algorithms for Genome Assembly and Genomic Analyses with an Emphasis on Marine Teleosts.</title>
        <authorList>
            <person name="Pickett B.D."/>
        </authorList>
    </citation>
    <scope>NUCLEOTIDE SEQUENCE</scope>
    <source>
        <strain evidence="1">HI-2016</strain>
    </source>
</reference>
<evidence type="ECO:0000313" key="1">
    <source>
        <dbReference type="EMBL" id="KAG9355981.1"/>
    </source>
</evidence>
<dbReference type="AlphaFoldDB" id="A0A8T2PXG6"/>
<sequence length="91" mass="10692">MKETTEDWQIETRDLSARWSDPGSLPRVLLNSARDSWRQMRRWGFRHDRSLRGVSTLLLLRRKATTGTRSLNNSLRSSLDMFGWEQEDAVV</sequence>